<evidence type="ECO:0000313" key="1">
    <source>
        <dbReference type="EMBL" id="QJA78916.1"/>
    </source>
</evidence>
<accession>A0A6M3KAW6</accession>
<sequence length="67" mass="7771">MEGVSSFREQKTAKQAYHNWHKELYQCEEVSRCRGEGMSCSIKDHKIKADLMDRALSCGIEHTAFYT</sequence>
<dbReference type="EMBL" id="MT142359">
    <property type="protein sequence ID" value="QJA78916.1"/>
    <property type="molecule type" value="Genomic_DNA"/>
</dbReference>
<proteinExistence type="predicted"/>
<protein>
    <submittedName>
        <fullName evidence="1">Uncharacterized protein</fullName>
    </submittedName>
</protein>
<gene>
    <name evidence="1" type="ORF">MM415A00968_0020</name>
    <name evidence="2" type="ORF">MM415B02524_0004</name>
</gene>
<reference evidence="1" key="1">
    <citation type="submission" date="2020-03" db="EMBL/GenBank/DDBJ databases">
        <title>The deep terrestrial virosphere.</title>
        <authorList>
            <person name="Holmfeldt K."/>
            <person name="Nilsson E."/>
            <person name="Simone D."/>
            <person name="Lopez-Fernandez M."/>
            <person name="Wu X."/>
            <person name="de Brujin I."/>
            <person name="Lundin D."/>
            <person name="Andersson A."/>
            <person name="Bertilsson S."/>
            <person name="Dopson M."/>
        </authorList>
    </citation>
    <scope>NUCLEOTIDE SEQUENCE</scope>
    <source>
        <strain evidence="1">MM415A00968</strain>
        <strain evidence="2">MM415B02524</strain>
    </source>
</reference>
<organism evidence="1">
    <name type="scientific">viral metagenome</name>
    <dbReference type="NCBI Taxonomy" id="1070528"/>
    <lineage>
        <taxon>unclassified sequences</taxon>
        <taxon>metagenomes</taxon>
        <taxon>organismal metagenomes</taxon>
    </lineage>
</organism>
<name>A0A6M3KAW6_9ZZZZ</name>
<dbReference type="EMBL" id="MT142857">
    <property type="protein sequence ID" value="QJA89619.1"/>
    <property type="molecule type" value="Genomic_DNA"/>
</dbReference>
<dbReference type="AlphaFoldDB" id="A0A6M3KAW6"/>
<evidence type="ECO:0000313" key="2">
    <source>
        <dbReference type="EMBL" id="QJA89619.1"/>
    </source>
</evidence>